<feature type="binding site" evidence="17">
    <location>
        <position position="60"/>
    </location>
    <ligand>
        <name>[4Fe-4S] cluster</name>
        <dbReference type="ChEBI" id="CHEBI:49883"/>
        <note>4Fe-4S-S-AdoMet</note>
    </ligand>
</feature>
<dbReference type="PANTHER" id="PTHR13932:SF6">
    <property type="entry name" value="OXYGEN-INDEPENDENT COPROPORPHYRINOGEN III OXIDASE"/>
    <property type="match status" value="1"/>
</dbReference>
<dbReference type="PANTHER" id="PTHR13932">
    <property type="entry name" value="COPROPORPHYRINIGEN III OXIDASE"/>
    <property type="match status" value="1"/>
</dbReference>
<evidence type="ECO:0000313" key="19">
    <source>
        <dbReference type="EMBL" id="RWY40478.1"/>
    </source>
</evidence>
<dbReference type="GO" id="GO:0005737">
    <property type="term" value="C:cytoplasm"/>
    <property type="evidence" value="ECO:0007669"/>
    <property type="project" value="UniProtKB-SubCell"/>
</dbReference>
<evidence type="ECO:0000256" key="11">
    <source>
        <dbReference type="ARBA" id="ARBA00023014"/>
    </source>
</evidence>
<proteinExistence type="inferred from homology"/>
<organism evidence="19 20">
    <name type="scientific">Falsigemmobacter intermedius</name>
    <dbReference type="NCBI Taxonomy" id="1553448"/>
    <lineage>
        <taxon>Bacteria</taxon>
        <taxon>Pseudomonadati</taxon>
        <taxon>Pseudomonadota</taxon>
        <taxon>Alphaproteobacteria</taxon>
        <taxon>Rhodobacterales</taxon>
        <taxon>Paracoccaceae</taxon>
        <taxon>Falsigemmobacter</taxon>
    </lineage>
</organism>
<evidence type="ECO:0000256" key="15">
    <source>
        <dbReference type="PIRNR" id="PIRNR000167"/>
    </source>
</evidence>
<dbReference type="PROSITE" id="PS51918">
    <property type="entry name" value="RADICAL_SAM"/>
    <property type="match status" value="1"/>
</dbReference>
<feature type="binding site" evidence="16">
    <location>
        <begin position="112"/>
        <end position="113"/>
    </location>
    <ligand>
        <name>S-adenosyl-L-methionine</name>
        <dbReference type="ChEBI" id="CHEBI:59789"/>
        <label>2</label>
    </ligand>
</feature>
<keyword evidence="9 15" id="KW-0560">Oxidoreductase</keyword>
<feature type="binding site" evidence="16">
    <location>
        <position position="208"/>
    </location>
    <ligand>
        <name>S-adenosyl-L-methionine</name>
        <dbReference type="ChEBI" id="CHEBI:59789"/>
        <label>2</label>
    </ligand>
</feature>
<evidence type="ECO:0000259" key="18">
    <source>
        <dbReference type="PROSITE" id="PS51918"/>
    </source>
</evidence>
<feature type="binding site" evidence="16">
    <location>
        <position position="171"/>
    </location>
    <ligand>
        <name>S-adenosyl-L-methionine</name>
        <dbReference type="ChEBI" id="CHEBI:59789"/>
        <label>2</label>
    </ligand>
</feature>
<comment type="catalytic activity">
    <reaction evidence="14 15">
        <text>coproporphyrinogen III + 2 S-adenosyl-L-methionine = protoporphyrinogen IX + 2 5'-deoxyadenosine + 2 L-methionine + 2 CO2</text>
        <dbReference type="Rhea" id="RHEA:15425"/>
        <dbReference type="ChEBI" id="CHEBI:16526"/>
        <dbReference type="ChEBI" id="CHEBI:17319"/>
        <dbReference type="ChEBI" id="CHEBI:57307"/>
        <dbReference type="ChEBI" id="CHEBI:57309"/>
        <dbReference type="ChEBI" id="CHEBI:57844"/>
        <dbReference type="ChEBI" id="CHEBI:59789"/>
        <dbReference type="EC" id="1.3.98.3"/>
    </reaction>
</comment>
<comment type="similarity">
    <text evidence="3 15">Belongs to the anaerobic coproporphyrinogen-III oxidase family.</text>
</comment>
<evidence type="ECO:0000256" key="10">
    <source>
        <dbReference type="ARBA" id="ARBA00023004"/>
    </source>
</evidence>
<evidence type="ECO:0000256" key="6">
    <source>
        <dbReference type="ARBA" id="ARBA00022490"/>
    </source>
</evidence>
<comment type="subunit">
    <text evidence="4">Monomer.</text>
</comment>
<feature type="binding site" evidence="16">
    <location>
        <position position="54"/>
    </location>
    <ligand>
        <name>S-adenosyl-L-methionine</name>
        <dbReference type="ChEBI" id="CHEBI:59789"/>
        <label>1</label>
    </ligand>
</feature>
<dbReference type="Gene3D" id="1.10.10.920">
    <property type="match status" value="1"/>
</dbReference>
<dbReference type="SFLD" id="SFLDS00029">
    <property type="entry name" value="Radical_SAM"/>
    <property type="match status" value="1"/>
</dbReference>
<evidence type="ECO:0000256" key="4">
    <source>
        <dbReference type="ARBA" id="ARBA00011245"/>
    </source>
</evidence>
<evidence type="ECO:0000256" key="12">
    <source>
        <dbReference type="ARBA" id="ARBA00023244"/>
    </source>
</evidence>
<dbReference type="UniPathway" id="UPA00251">
    <property type="reaction ID" value="UER00323"/>
</dbReference>
<dbReference type="EMBL" id="SBLC01000015">
    <property type="protein sequence ID" value="RWY40478.1"/>
    <property type="molecule type" value="Genomic_DNA"/>
</dbReference>
<dbReference type="SMART" id="SM00729">
    <property type="entry name" value="Elp3"/>
    <property type="match status" value="1"/>
</dbReference>
<evidence type="ECO:0000256" key="2">
    <source>
        <dbReference type="ARBA" id="ARBA00004785"/>
    </source>
</evidence>
<dbReference type="EC" id="1.3.98.3" evidence="15"/>
<comment type="cofactor">
    <cofactor evidence="15 17">
        <name>[4Fe-4S] cluster</name>
        <dbReference type="ChEBI" id="CHEBI:49883"/>
    </cofactor>
    <text evidence="15 17">Binds 1 [4Fe-4S] cluster. The cluster is coordinated with 3 cysteines and an exchangeable S-adenosyl-L-methionine.</text>
</comment>
<reference evidence="19 20" key="1">
    <citation type="journal article" date="2015" name="Int. J. Syst. Evol. Microbiol.">
        <title>Gemmobacter intermedius sp. nov., isolated from a white stork (Ciconia ciconia).</title>
        <authorList>
            <person name="Kampfer P."/>
            <person name="Jerzak L."/>
            <person name="Wilharm G."/>
            <person name="Golke J."/>
            <person name="Busse H.J."/>
            <person name="Glaeser S.P."/>
        </authorList>
    </citation>
    <scope>NUCLEOTIDE SEQUENCE [LARGE SCALE GENOMIC DNA]</scope>
    <source>
        <strain evidence="19 20">119/4</strain>
    </source>
</reference>
<evidence type="ECO:0000256" key="3">
    <source>
        <dbReference type="ARBA" id="ARBA00005493"/>
    </source>
</evidence>
<accession>A0A444MAL4</accession>
<feature type="domain" description="Radical SAM core" evidence="18">
    <location>
        <begin position="45"/>
        <end position="282"/>
    </location>
</feature>
<comment type="caution">
    <text evidence="19">The sequence shown here is derived from an EMBL/GenBank/DDBJ whole genome shotgun (WGS) entry which is preliminary data.</text>
</comment>
<dbReference type="Pfam" id="PF04055">
    <property type="entry name" value="Radical_SAM"/>
    <property type="match status" value="1"/>
</dbReference>
<gene>
    <name evidence="19" type="primary">hemN</name>
    <name evidence="19" type="ORF">EP867_11710</name>
</gene>
<evidence type="ECO:0000256" key="9">
    <source>
        <dbReference type="ARBA" id="ARBA00023002"/>
    </source>
</evidence>
<evidence type="ECO:0000256" key="5">
    <source>
        <dbReference type="ARBA" id="ARBA00022485"/>
    </source>
</evidence>
<feature type="binding site" evidence="16">
    <location>
        <position position="183"/>
    </location>
    <ligand>
        <name>S-adenosyl-L-methionine</name>
        <dbReference type="ChEBI" id="CHEBI:59789"/>
        <label>2</label>
    </ligand>
</feature>
<dbReference type="GO" id="GO:0051539">
    <property type="term" value="F:4 iron, 4 sulfur cluster binding"/>
    <property type="evidence" value="ECO:0007669"/>
    <property type="project" value="UniProtKB-KW"/>
</dbReference>
<dbReference type="InterPro" id="IPR023404">
    <property type="entry name" value="rSAM_horseshoe"/>
</dbReference>
<evidence type="ECO:0000256" key="17">
    <source>
        <dbReference type="PIRSR" id="PIRSR000167-2"/>
    </source>
</evidence>
<dbReference type="AlphaFoldDB" id="A0A444MAL4"/>
<dbReference type="CDD" id="cd01335">
    <property type="entry name" value="Radical_SAM"/>
    <property type="match status" value="1"/>
</dbReference>
<keyword evidence="6 15" id="KW-0963">Cytoplasm</keyword>
<feature type="binding site" evidence="17">
    <location>
        <position position="67"/>
    </location>
    <ligand>
        <name>[4Fe-4S] cluster</name>
        <dbReference type="ChEBI" id="CHEBI:49883"/>
        <note>4Fe-4S-S-AdoMet</note>
    </ligand>
</feature>
<dbReference type="NCBIfam" id="TIGR00538">
    <property type="entry name" value="hemN"/>
    <property type="match status" value="1"/>
</dbReference>
<feature type="binding site" evidence="16">
    <location>
        <position position="328"/>
    </location>
    <ligand>
        <name>S-adenosyl-L-methionine</name>
        <dbReference type="ChEBI" id="CHEBI:59789"/>
        <label>1</label>
    </ligand>
</feature>
<dbReference type="SFLD" id="SFLDG01065">
    <property type="entry name" value="anaerobic_coproporphyrinogen-I"/>
    <property type="match status" value="1"/>
</dbReference>
<dbReference type="InterPro" id="IPR004558">
    <property type="entry name" value="Coprogen_oxidase_HemN"/>
</dbReference>
<feature type="binding site" evidence="16">
    <location>
        <position position="111"/>
    </location>
    <ligand>
        <name>S-adenosyl-L-methionine</name>
        <dbReference type="ChEBI" id="CHEBI:59789"/>
        <label>1</label>
    </ligand>
</feature>
<dbReference type="GO" id="GO:0051989">
    <property type="term" value="F:coproporphyrinogen dehydrogenase activity"/>
    <property type="evidence" value="ECO:0007669"/>
    <property type="project" value="UniProtKB-EC"/>
</dbReference>
<dbReference type="InterPro" id="IPR034505">
    <property type="entry name" value="Coproporphyrinogen-III_oxidase"/>
</dbReference>
<comment type="subcellular location">
    <subcellularLocation>
        <location evidence="1 15">Cytoplasm</location>
    </subcellularLocation>
</comment>
<evidence type="ECO:0000256" key="16">
    <source>
        <dbReference type="PIRSR" id="PIRSR000167-1"/>
    </source>
</evidence>
<comment type="pathway">
    <text evidence="2 15">Porphyrin-containing compound metabolism; protoporphyrin-IX biosynthesis; protoporphyrinogen-IX from coproporphyrinogen-III (AdoMet route): step 1/1.</text>
</comment>
<evidence type="ECO:0000256" key="1">
    <source>
        <dbReference type="ARBA" id="ARBA00004496"/>
    </source>
</evidence>
<dbReference type="GO" id="GO:0004109">
    <property type="term" value="F:coproporphyrinogen oxidase activity"/>
    <property type="evidence" value="ECO:0007669"/>
    <property type="project" value="InterPro"/>
</dbReference>
<dbReference type="RefSeq" id="WP_128489407.1">
    <property type="nucleotide sequence ID" value="NZ_JBHLXB010000004.1"/>
</dbReference>
<dbReference type="SUPFAM" id="SSF102114">
    <property type="entry name" value="Radical SAM enzymes"/>
    <property type="match status" value="1"/>
</dbReference>
<evidence type="ECO:0000256" key="7">
    <source>
        <dbReference type="ARBA" id="ARBA00022691"/>
    </source>
</evidence>
<keyword evidence="20" id="KW-1185">Reference proteome</keyword>
<dbReference type="GO" id="GO:0046872">
    <property type="term" value="F:metal ion binding"/>
    <property type="evidence" value="ECO:0007669"/>
    <property type="project" value="UniProtKB-KW"/>
</dbReference>
<dbReference type="InterPro" id="IPR007197">
    <property type="entry name" value="rSAM"/>
</dbReference>
<keyword evidence="8 15" id="KW-0479">Metal-binding</keyword>
<feature type="binding site" evidence="16">
    <location>
        <begin position="66"/>
        <end position="68"/>
    </location>
    <ligand>
        <name>S-adenosyl-L-methionine</name>
        <dbReference type="ChEBI" id="CHEBI:59789"/>
        <label>2</label>
    </ligand>
</feature>
<dbReference type="OrthoDB" id="9808022at2"/>
<keyword evidence="5 15" id="KW-0004">4Fe-4S</keyword>
<keyword evidence="10 15" id="KW-0408">Iron</keyword>
<dbReference type="Proteomes" id="UP000287168">
    <property type="component" value="Unassembled WGS sequence"/>
</dbReference>
<dbReference type="PIRSF" id="PIRSF000167">
    <property type="entry name" value="HemN"/>
    <property type="match status" value="1"/>
</dbReference>
<dbReference type="InterPro" id="IPR058240">
    <property type="entry name" value="rSAM_sf"/>
</dbReference>
<name>A0A444MAL4_9RHOB</name>
<protein>
    <recommendedName>
        <fullName evidence="15">Coproporphyrinogen-III oxidase</fullName>
        <ecNumber evidence="15">1.3.98.3</ecNumber>
    </recommendedName>
</protein>
<evidence type="ECO:0000313" key="20">
    <source>
        <dbReference type="Proteomes" id="UP000287168"/>
    </source>
</evidence>
<sequence length="451" mass="49047">MDTDPQLTRLGLFDAKVPRYTSYPTAPHFSAATGPQDFAGFLAAVPAGEQISLYLHVPFCRRLCWFCACRTQGTTSDSPVTAYLQTLKAELQLLAQHLPDGVTLSRLHWGGGTPTLLPADAMAELAEAVFALAPLAPGGEFSVEIDPNEIDDARLDALARAGMNRASIGVQDFDPEIQKAIGRAQSYDITKAAAEGLRARGINSLNADILFGLPHQTPEKITASVTRLLTLRPDRVALYGYAHVPWMSRRQQLIPSEALPTPEARLDLFDTARALFEAEGYRQIGIDHFALPSDGLARAAEKGSLRRNFQGYTDDPAQVLIGLGASSISRFPQGYAQNAAATGDYTSRIRAGEFATARGHRFRSEDLLRARIIEALMCDFRIDKTDLETRFPEVAALAGPLFAKAEAQFGTMVENTPAAFTITRQGRPLTRLIARAFDAFDLSRSAHSAAI</sequence>
<dbReference type="Gene3D" id="3.80.30.20">
    <property type="entry name" value="tm_1862 like domain"/>
    <property type="match status" value="1"/>
</dbReference>
<keyword evidence="12 15" id="KW-0627">Porphyrin biosynthesis</keyword>
<feature type="binding site" evidence="16">
    <location>
        <position position="144"/>
    </location>
    <ligand>
        <name>S-adenosyl-L-methionine</name>
        <dbReference type="ChEBI" id="CHEBI:59789"/>
        <label>1</label>
    </ligand>
</feature>
<evidence type="ECO:0000256" key="8">
    <source>
        <dbReference type="ARBA" id="ARBA00022723"/>
    </source>
</evidence>
<keyword evidence="11 15" id="KW-0411">Iron-sulfur</keyword>
<dbReference type="InterPro" id="IPR006638">
    <property type="entry name" value="Elp3/MiaA/NifB-like_rSAM"/>
</dbReference>
<dbReference type="GO" id="GO:0006782">
    <property type="term" value="P:protoporphyrinogen IX biosynthetic process"/>
    <property type="evidence" value="ECO:0007669"/>
    <property type="project" value="UniProtKB-UniPathway"/>
</dbReference>
<evidence type="ECO:0000256" key="14">
    <source>
        <dbReference type="ARBA" id="ARBA00048321"/>
    </source>
</evidence>
<comment type="function">
    <text evidence="13">Involved in the heme biosynthesis. Catalyzes the anaerobic oxidative decarboxylation of propionate groups of rings A and B of coproporphyrinogen III to yield the vinyl groups in protoporphyrinogen IX.</text>
</comment>
<feature type="binding site" evidence="16">
    <location>
        <position position="242"/>
    </location>
    <ligand>
        <name>S-adenosyl-L-methionine</name>
        <dbReference type="ChEBI" id="CHEBI:59789"/>
        <label>2</label>
    </ligand>
</feature>
<feature type="binding site" evidence="17">
    <location>
        <position position="64"/>
    </location>
    <ligand>
        <name>[4Fe-4S] cluster</name>
        <dbReference type="ChEBI" id="CHEBI:49883"/>
        <note>4Fe-4S-S-AdoMet</note>
    </ligand>
</feature>
<keyword evidence="7 15" id="KW-0949">S-adenosyl-L-methionine</keyword>
<evidence type="ECO:0000256" key="13">
    <source>
        <dbReference type="ARBA" id="ARBA00024295"/>
    </source>
</evidence>